<dbReference type="GO" id="GO:0007283">
    <property type="term" value="P:spermatogenesis"/>
    <property type="evidence" value="ECO:0007669"/>
    <property type="project" value="InterPro"/>
</dbReference>
<gene>
    <name evidence="5" type="ORF">TPSB3V08_LOCUS8097</name>
</gene>
<organism evidence="5">
    <name type="scientific">Timema poppense</name>
    <name type="common">Walking stick</name>
    <dbReference type="NCBI Taxonomy" id="170557"/>
    <lineage>
        <taxon>Eukaryota</taxon>
        <taxon>Metazoa</taxon>
        <taxon>Ecdysozoa</taxon>
        <taxon>Arthropoda</taxon>
        <taxon>Hexapoda</taxon>
        <taxon>Insecta</taxon>
        <taxon>Pterygota</taxon>
        <taxon>Neoptera</taxon>
        <taxon>Polyneoptera</taxon>
        <taxon>Phasmatodea</taxon>
        <taxon>Timematodea</taxon>
        <taxon>Timematoidea</taxon>
        <taxon>Timematidae</taxon>
        <taxon>Timema</taxon>
    </lineage>
</organism>
<dbReference type="AlphaFoldDB" id="A0A7R9DDK5"/>
<dbReference type="InterPro" id="IPR032732">
    <property type="entry name" value="SPATA6_N"/>
</dbReference>
<evidence type="ECO:0000256" key="1">
    <source>
        <dbReference type="ARBA" id="ARBA00006215"/>
    </source>
</evidence>
<feature type="region of interest" description="Disordered" evidence="3">
    <location>
        <begin position="256"/>
        <end position="288"/>
    </location>
</feature>
<accession>A0A7R9DDK5</accession>
<evidence type="ECO:0000256" key="2">
    <source>
        <dbReference type="ARBA" id="ARBA00022553"/>
    </source>
</evidence>
<dbReference type="GO" id="GO:0120212">
    <property type="term" value="C:sperm head-tail coupling apparatus"/>
    <property type="evidence" value="ECO:0007669"/>
    <property type="project" value="InterPro"/>
</dbReference>
<name>A0A7R9DDK5_TIMPO</name>
<evidence type="ECO:0000256" key="3">
    <source>
        <dbReference type="SAM" id="MobiDB-lite"/>
    </source>
</evidence>
<evidence type="ECO:0000313" key="5">
    <source>
        <dbReference type="EMBL" id="CAD7411833.1"/>
    </source>
</evidence>
<proteinExistence type="inferred from homology"/>
<feature type="domain" description="Spermatogenesis-associated protein 6 N-terminal" evidence="4">
    <location>
        <begin position="10"/>
        <end position="135"/>
    </location>
</feature>
<feature type="compositionally biased region" description="Basic and acidic residues" evidence="3">
    <location>
        <begin position="256"/>
        <end position="265"/>
    </location>
</feature>
<protein>
    <recommendedName>
        <fullName evidence="4">Spermatogenesis-associated protein 6 N-terminal domain-containing protein</fullName>
    </recommendedName>
</protein>
<sequence>MSRKAFNIYVELDIHAVTCPGTWLYPNGKVILRVTMLGTKVRTSSMTPVFPLLYHEKFIFQKTFSGSCCLSEVERIISQEVVLAELVQWPDANADIVLASFETTLLELLYPSPCDKGLISGVDVDLLMEPSPKYPTYKDECVDPSPSHPPTWWRTASGRVYNSHTFCKTVNRPERAGLIVDCSHPHNREDKYIPNDNPIFENMLPCSPRCGQTFSTPKYDTRHCTVDSVKADIRHAANKSLQCGNVKLDGGTKLHDQTKFDDHTKPSWKPCKPTPQPRSCPPGTAKSVLQPKSCSPGVFDEPLRKAQETHETLERHLNYAQNYPFLEEKEYHSSLKYPCNLHSTKLTSKDDHHTCSSYREMFYSGLEKFYKKLHNRYKTRAGEVATCS</sequence>
<dbReference type="GO" id="GO:0032027">
    <property type="term" value="F:myosin light chain binding"/>
    <property type="evidence" value="ECO:0007669"/>
    <property type="project" value="InterPro"/>
</dbReference>
<dbReference type="EMBL" id="OD005608">
    <property type="protein sequence ID" value="CAD7411833.1"/>
    <property type="molecule type" value="Genomic_DNA"/>
</dbReference>
<dbReference type="PANTHER" id="PTHR16435:SF6">
    <property type="entry name" value="IP09370P"/>
    <property type="match status" value="1"/>
</dbReference>
<evidence type="ECO:0000259" key="4">
    <source>
        <dbReference type="Pfam" id="PF14909"/>
    </source>
</evidence>
<dbReference type="PANTHER" id="PTHR16435">
    <property type="entry name" value="SPERMATOGENESIS-ASSOCIATED PROTEIN 6 SPATA6"/>
    <property type="match status" value="1"/>
</dbReference>
<dbReference type="InterPro" id="IPR042769">
    <property type="entry name" value="SPATA6_fam"/>
</dbReference>
<reference evidence="5" key="1">
    <citation type="submission" date="2020-11" db="EMBL/GenBank/DDBJ databases">
        <authorList>
            <person name="Tran Van P."/>
        </authorList>
    </citation>
    <scope>NUCLEOTIDE SEQUENCE</scope>
</reference>
<dbReference type="Pfam" id="PF14909">
    <property type="entry name" value="SPATA6"/>
    <property type="match status" value="1"/>
</dbReference>
<comment type="similarity">
    <text evidence="1">Belongs to the SPATA6 family.</text>
</comment>
<keyword evidence="2" id="KW-0597">Phosphoprotein</keyword>